<dbReference type="Pfam" id="PF05168">
    <property type="entry name" value="HEPN"/>
    <property type="match status" value="1"/>
</dbReference>
<dbReference type="Gene3D" id="1.20.120.330">
    <property type="entry name" value="Nucleotidyltransferases domain 2"/>
    <property type="match status" value="1"/>
</dbReference>
<feature type="domain" description="HEPN" evidence="1">
    <location>
        <begin position="25"/>
        <end position="71"/>
    </location>
</feature>
<organism evidence="2 3">
    <name type="scientific">Dyadobacter linearis</name>
    <dbReference type="NCBI Taxonomy" id="2823330"/>
    <lineage>
        <taxon>Bacteria</taxon>
        <taxon>Pseudomonadati</taxon>
        <taxon>Bacteroidota</taxon>
        <taxon>Cytophagia</taxon>
        <taxon>Cytophagales</taxon>
        <taxon>Spirosomataceae</taxon>
        <taxon>Dyadobacter</taxon>
    </lineage>
</organism>
<dbReference type="Proteomes" id="UP000679725">
    <property type="component" value="Unassembled WGS sequence"/>
</dbReference>
<dbReference type="RefSeq" id="WP_215236752.1">
    <property type="nucleotide sequence ID" value="NZ_CAJRAU010000016.1"/>
</dbReference>
<reference evidence="2 3" key="1">
    <citation type="submission" date="2021-04" db="EMBL/GenBank/DDBJ databases">
        <authorList>
            <person name="Rodrigo-Torres L."/>
            <person name="Arahal R. D."/>
            <person name="Lucena T."/>
        </authorList>
    </citation>
    <scope>NUCLEOTIDE SEQUENCE [LARGE SCALE GENOMIC DNA]</scope>
    <source>
        <strain evidence="2 3">CECT 9623</strain>
    </source>
</reference>
<name>A0ABM8UZ27_9BACT</name>
<accession>A0ABM8UZ27</accession>
<keyword evidence="3" id="KW-1185">Reference proteome</keyword>
<protein>
    <recommendedName>
        <fullName evidence="1">HEPN domain-containing protein</fullName>
    </recommendedName>
</protein>
<evidence type="ECO:0000313" key="2">
    <source>
        <dbReference type="EMBL" id="CAG5074993.1"/>
    </source>
</evidence>
<dbReference type="EMBL" id="CAJRAU010000016">
    <property type="protein sequence ID" value="CAG5074993.1"/>
    <property type="molecule type" value="Genomic_DNA"/>
</dbReference>
<comment type="caution">
    <text evidence="2">The sequence shown here is derived from an EMBL/GenBank/DDBJ whole genome shotgun (WGS) entry which is preliminary data.</text>
</comment>
<gene>
    <name evidence="2" type="ORF">DYBT9623_05534</name>
</gene>
<evidence type="ECO:0000313" key="3">
    <source>
        <dbReference type="Proteomes" id="UP000679725"/>
    </source>
</evidence>
<dbReference type="InterPro" id="IPR007842">
    <property type="entry name" value="HEPN_dom"/>
</dbReference>
<proteinExistence type="predicted"/>
<sequence>MNLLHNIYVILAVVTQAYRLATGVELKEMAQHRLEESELLYNNGYHAGSYYMAGYAIEFGLKSIICKKLGVDIFENGRVSGSMIKSFQVHDINALILLSGLQPELEAKKAGDLNFSKAWNGVSAWTEQRRYDYGCNPETAAKFLKRVNEFMQWIETHW</sequence>
<evidence type="ECO:0000259" key="1">
    <source>
        <dbReference type="Pfam" id="PF05168"/>
    </source>
</evidence>